<dbReference type="PANTHER" id="PTHR48079:SF3">
    <property type="entry name" value="NAD-DEPENDENT EPIMERASE_DEHYDRATASE DOMAIN-CONTAINING PROTEIN"/>
    <property type="match status" value="1"/>
</dbReference>
<dbReference type="KEGG" id="ngr:NAEGRDRAFT_70993"/>
<proteinExistence type="predicted"/>
<dbReference type="GO" id="GO:0004029">
    <property type="term" value="F:aldehyde dehydrogenase (NAD+) activity"/>
    <property type="evidence" value="ECO:0007669"/>
    <property type="project" value="TreeGrafter"/>
</dbReference>
<dbReference type="Pfam" id="PF01370">
    <property type="entry name" value="Epimerase"/>
    <property type="match status" value="1"/>
</dbReference>
<dbReference type="Gene3D" id="3.40.50.720">
    <property type="entry name" value="NAD(P)-binding Rossmann-like Domain"/>
    <property type="match status" value="1"/>
</dbReference>
<feature type="domain" description="NAD-dependent epimerase/dehydratase" evidence="1">
    <location>
        <begin position="4"/>
        <end position="230"/>
    </location>
</feature>
<dbReference type="AlphaFoldDB" id="D2VPU8"/>
<gene>
    <name evidence="2" type="ORF">NAEGRDRAFT_70993</name>
</gene>
<evidence type="ECO:0000313" key="2">
    <source>
        <dbReference type="EMBL" id="EFC41187.1"/>
    </source>
</evidence>
<dbReference type="RefSeq" id="XP_002673931.1">
    <property type="nucleotide sequence ID" value="XM_002673885.1"/>
</dbReference>
<dbReference type="InterPro" id="IPR036291">
    <property type="entry name" value="NAD(P)-bd_dom_sf"/>
</dbReference>
<protein>
    <submittedName>
        <fullName evidence="2">Predicted protein</fullName>
    </submittedName>
</protein>
<dbReference type="GO" id="GO:0005737">
    <property type="term" value="C:cytoplasm"/>
    <property type="evidence" value="ECO:0007669"/>
    <property type="project" value="TreeGrafter"/>
</dbReference>
<organism evidence="3">
    <name type="scientific">Naegleria gruberi</name>
    <name type="common">Amoeba</name>
    <dbReference type="NCBI Taxonomy" id="5762"/>
    <lineage>
        <taxon>Eukaryota</taxon>
        <taxon>Discoba</taxon>
        <taxon>Heterolobosea</taxon>
        <taxon>Tetramitia</taxon>
        <taxon>Eutetramitia</taxon>
        <taxon>Vahlkampfiidae</taxon>
        <taxon>Naegleria</taxon>
    </lineage>
</organism>
<dbReference type="eggNOG" id="ENOG502S4U3">
    <property type="taxonomic scope" value="Eukaryota"/>
</dbReference>
<keyword evidence="3" id="KW-1185">Reference proteome</keyword>
<dbReference type="VEuPathDB" id="AmoebaDB:NAEGRDRAFT_70993"/>
<sequence length="316" mass="35773">MSSVIVLGANGYIGIGVSQSLQRNGFSVYGTVRSEKHEKFLLANEITPLVIPKVTSLFSDEKFGKILERTSAIIDCIGLTDETDKIVQLVKEHSADRLKRKLSKLVFVFTSGIMTYGKASAELFLDENVRPEPTHAWVEKRRDVEYELLNGEFTHLDTVVIRPGFVYGKSGGEIFKDFFNPKITSDGKLTIIGSPKKRWSWVHVDDLGEAYTKVLTVGRNLVSGQLFNIANPNDYPTYDRVRIEIAKQTGWQPNSENETDSLLIEPVPQENAGLVVWENTVMINPRKAIEVLGWNPKHLNFIEKIHVYYQSWKNSQ</sequence>
<reference evidence="2 3" key="1">
    <citation type="journal article" date="2010" name="Cell">
        <title>The genome of Naegleria gruberi illuminates early eukaryotic versatility.</title>
        <authorList>
            <person name="Fritz-Laylin L.K."/>
            <person name="Prochnik S.E."/>
            <person name="Ginger M.L."/>
            <person name="Dacks J.B."/>
            <person name="Carpenter M.L."/>
            <person name="Field M.C."/>
            <person name="Kuo A."/>
            <person name="Paredez A."/>
            <person name="Chapman J."/>
            <person name="Pham J."/>
            <person name="Shu S."/>
            <person name="Neupane R."/>
            <person name="Cipriano M."/>
            <person name="Mancuso J."/>
            <person name="Tu H."/>
            <person name="Salamov A."/>
            <person name="Lindquist E."/>
            <person name="Shapiro H."/>
            <person name="Lucas S."/>
            <person name="Grigoriev I.V."/>
            <person name="Cande W.Z."/>
            <person name="Fulton C."/>
            <person name="Rokhsar D.S."/>
            <person name="Dawson S.C."/>
        </authorList>
    </citation>
    <scope>NUCLEOTIDE SEQUENCE [LARGE SCALE GENOMIC DNA]</scope>
    <source>
        <strain evidence="2 3">NEG-M</strain>
    </source>
</reference>
<dbReference type="OMA" id="AWRPAHE"/>
<dbReference type="PANTHER" id="PTHR48079">
    <property type="entry name" value="PROTEIN YEEZ"/>
    <property type="match status" value="1"/>
</dbReference>
<evidence type="ECO:0000313" key="3">
    <source>
        <dbReference type="Proteomes" id="UP000006671"/>
    </source>
</evidence>
<evidence type="ECO:0000259" key="1">
    <source>
        <dbReference type="Pfam" id="PF01370"/>
    </source>
</evidence>
<name>D2VPU8_NAEGR</name>
<dbReference type="EMBL" id="GG738887">
    <property type="protein sequence ID" value="EFC41187.1"/>
    <property type="molecule type" value="Genomic_DNA"/>
</dbReference>
<dbReference type="Proteomes" id="UP000006671">
    <property type="component" value="Unassembled WGS sequence"/>
</dbReference>
<dbReference type="GeneID" id="8856016"/>
<accession>D2VPU8</accession>
<dbReference type="SUPFAM" id="SSF51735">
    <property type="entry name" value="NAD(P)-binding Rossmann-fold domains"/>
    <property type="match status" value="1"/>
</dbReference>
<dbReference type="InterPro" id="IPR001509">
    <property type="entry name" value="Epimerase_deHydtase"/>
</dbReference>
<dbReference type="InParanoid" id="D2VPU8"/>
<dbReference type="InterPro" id="IPR051783">
    <property type="entry name" value="NAD(P)-dependent_oxidoreduct"/>
</dbReference>
<dbReference type="OrthoDB" id="10000533at2759"/>